<dbReference type="InterPro" id="IPR040372">
    <property type="entry name" value="YaeB-like"/>
</dbReference>
<dbReference type="InterPro" id="IPR023370">
    <property type="entry name" value="TrmO-like_N"/>
</dbReference>
<dbReference type="PANTHER" id="PTHR12818">
    <property type="entry name" value="TRNA (ADENINE(37)-N6)-METHYLTRANSFERASE"/>
    <property type="match status" value="1"/>
</dbReference>
<organism evidence="4 5">
    <name type="scientific">Dorea formicigenerans ATCC 27755</name>
    <dbReference type="NCBI Taxonomy" id="411461"/>
    <lineage>
        <taxon>Bacteria</taxon>
        <taxon>Bacillati</taxon>
        <taxon>Bacillota</taxon>
        <taxon>Clostridia</taxon>
        <taxon>Lachnospirales</taxon>
        <taxon>Lachnospiraceae</taxon>
        <taxon>Dorea</taxon>
    </lineage>
</organism>
<proteinExistence type="inferred from homology"/>
<feature type="domain" description="TsaA-like" evidence="3">
    <location>
        <begin position="1"/>
        <end position="31"/>
    </location>
</feature>
<evidence type="ECO:0000256" key="2">
    <source>
        <dbReference type="ARBA" id="ARBA00033753"/>
    </source>
</evidence>
<sequence>MCLLVSGVDMMDQTPIYDIKPYLPYVDAHPEASGGFAHKKQTYHLEVHIPDEGMKKIPEEKRKVLMQILSQDPRPSYQNDPERVYGMGFAGFEVKFRVEGSTLYVVSVTKKQKE</sequence>
<dbReference type="eggNOG" id="COG1720">
    <property type="taxonomic scope" value="Bacteria"/>
</dbReference>
<dbReference type="EMBL" id="AAXA02000003">
    <property type="protein sequence ID" value="EDR48565.1"/>
    <property type="molecule type" value="Genomic_DNA"/>
</dbReference>
<dbReference type="Pfam" id="PF01980">
    <property type="entry name" value="TrmO_N"/>
    <property type="match status" value="1"/>
</dbReference>
<keyword evidence="1" id="KW-0949">S-adenosyl-L-methionine</keyword>
<accession>B0G1L0</accession>
<evidence type="ECO:0000259" key="3">
    <source>
        <dbReference type="PROSITE" id="PS51668"/>
    </source>
</evidence>
<evidence type="ECO:0000256" key="1">
    <source>
        <dbReference type="ARBA" id="ARBA00022691"/>
    </source>
</evidence>
<name>B0G1L0_9FIRM</name>
<dbReference type="Gene3D" id="2.40.30.70">
    <property type="entry name" value="YaeB-like"/>
    <property type="match status" value="1"/>
</dbReference>
<protein>
    <recommendedName>
        <fullName evidence="3">TsaA-like domain-containing protein</fullName>
    </recommendedName>
</protein>
<gene>
    <name evidence="4" type="ORF">DORFOR_00111</name>
</gene>
<dbReference type="Proteomes" id="UP000005359">
    <property type="component" value="Unassembled WGS sequence"/>
</dbReference>
<dbReference type="InterPro" id="IPR036413">
    <property type="entry name" value="YaeB-like_sf"/>
</dbReference>
<dbReference type="SUPFAM" id="SSF118196">
    <property type="entry name" value="YaeB-like"/>
    <property type="match status" value="1"/>
</dbReference>
<reference evidence="4 5" key="1">
    <citation type="submission" date="2007-10" db="EMBL/GenBank/DDBJ databases">
        <title>Draft genome sequence of Dorea formicigenerans(ATCC 27755).</title>
        <authorList>
            <person name="Sudarsanam P."/>
            <person name="Ley R."/>
            <person name="Guruge J."/>
            <person name="Turnbaugh P.J."/>
            <person name="Mahowald M."/>
            <person name="Liep D."/>
            <person name="Gordon J."/>
        </authorList>
    </citation>
    <scope>NUCLEOTIDE SEQUENCE [LARGE SCALE GENOMIC DNA]</scope>
    <source>
        <strain evidence="4 5">ATCC 27755</strain>
    </source>
</reference>
<dbReference type="Gene3D" id="3.30.2310.10">
    <property type="entry name" value="YaeB-like"/>
    <property type="match status" value="1"/>
</dbReference>
<dbReference type="PANTHER" id="PTHR12818:SF0">
    <property type="entry name" value="TRNA (ADENINE(37)-N6)-METHYLTRANSFERASE"/>
    <property type="match status" value="1"/>
</dbReference>
<dbReference type="InterPro" id="IPR041369">
    <property type="entry name" value="TrmO_C"/>
</dbReference>
<dbReference type="InterPro" id="IPR036414">
    <property type="entry name" value="YaeB_N_sf"/>
</dbReference>
<dbReference type="PROSITE" id="PS51668">
    <property type="entry name" value="TSAA_2"/>
    <property type="match status" value="1"/>
</dbReference>
<comment type="caution">
    <text evidence="4">The sequence shown here is derived from an EMBL/GenBank/DDBJ whole genome shotgun (WGS) entry which is preliminary data.</text>
</comment>
<dbReference type="AlphaFoldDB" id="B0G1L0"/>
<comment type="similarity">
    <text evidence="2">Belongs to the tRNA methyltransferase O family.</text>
</comment>
<dbReference type="Pfam" id="PF18389">
    <property type="entry name" value="TrmO_C"/>
    <property type="match status" value="1"/>
</dbReference>
<evidence type="ECO:0000313" key="5">
    <source>
        <dbReference type="Proteomes" id="UP000005359"/>
    </source>
</evidence>
<dbReference type="PaxDb" id="411461-DORFOR_00111"/>
<evidence type="ECO:0000313" key="4">
    <source>
        <dbReference type="EMBL" id="EDR48565.1"/>
    </source>
</evidence>
<reference evidence="4 5" key="2">
    <citation type="submission" date="2007-10" db="EMBL/GenBank/DDBJ databases">
        <authorList>
            <person name="Fulton L."/>
            <person name="Clifton S."/>
            <person name="Fulton B."/>
            <person name="Xu J."/>
            <person name="Minx P."/>
            <person name="Pepin K.H."/>
            <person name="Johnson M."/>
            <person name="Thiruvilangam P."/>
            <person name="Bhonagiri V."/>
            <person name="Nash W.E."/>
            <person name="Wang C."/>
            <person name="Mardis E.R."/>
            <person name="Wilson R.K."/>
        </authorList>
    </citation>
    <scope>NUCLEOTIDE SEQUENCE [LARGE SCALE GENOMIC DNA]</scope>
    <source>
        <strain evidence="4 5">ATCC 27755</strain>
    </source>
</reference>